<organism evidence="2 3">
    <name type="scientific">Amycolatopsis mongoliensis</name>
    <dbReference type="NCBI Taxonomy" id="715475"/>
    <lineage>
        <taxon>Bacteria</taxon>
        <taxon>Bacillati</taxon>
        <taxon>Actinomycetota</taxon>
        <taxon>Actinomycetes</taxon>
        <taxon>Pseudonocardiales</taxon>
        <taxon>Pseudonocardiaceae</taxon>
        <taxon>Amycolatopsis</taxon>
    </lineage>
</organism>
<dbReference type="KEGG" id="amog:QRX60_17650"/>
<protein>
    <submittedName>
        <fullName evidence="2">Uncharacterized protein</fullName>
    </submittedName>
</protein>
<evidence type="ECO:0000256" key="1">
    <source>
        <dbReference type="SAM" id="MobiDB-lite"/>
    </source>
</evidence>
<dbReference type="RefSeq" id="WP_286001869.1">
    <property type="nucleotide sequence ID" value="NZ_CP127295.1"/>
</dbReference>
<feature type="region of interest" description="Disordered" evidence="1">
    <location>
        <begin position="56"/>
        <end position="75"/>
    </location>
</feature>
<evidence type="ECO:0000313" key="3">
    <source>
        <dbReference type="Proteomes" id="UP001239397"/>
    </source>
</evidence>
<dbReference type="EMBL" id="CP127295">
    <property type="protein sequence ID" value="WIY05581.1"/>
    <property type="molecule type" value="Genomic_DNA"/>
</dbReference>
<proteinExistence type="predicted"/>
<accession>A0A9Y2NH91</accession>
<reference evidence="2 3" key="1">
    <citation type="submission" date="2023-06" db="EMBL/GenBank/DDBJ databases">
        <authorList>
            <person name="Oyuntsetseg B."/>
            <person name="Kim S.B."/>
        </authorList>
    </citation>
    <scope>NUCLEOTIDE SEQUENCE [LARGE SCALE GENOMIC DNA]</scope>
    <source>
        <strain evidence="2 3">4-36</strain>
    </source>
</reference>
<dbReference type="Proteomes" id="UP001239397">
    <property type="component" value="Chromosome"/>
</dbReference>
<name>A0A9Y2NH91_9PSEU</name>
<evidence type="ECO:0000313" key="2">
    <source>
        <dbReference type="EMBL" id="WIY05581.1"/>
    </source>
</evidence>
<dbReference type="AlphaFoldDB" id="A0A9Y2NH91"/>
<gene>
    <name evidence="2" type="ORF">QRX60_17650</name>
</gene>
<keyword evidence="3" id="KW-1185">Reference proteome</keyword>
<sequence>MNSLDPDVDPHHISGAIASAANRVRAAAQAGTVPPASAAQLAQLLDTIAVRLDPVPTESPEITLEDADGTAGPPS</sequence>